<evidence type="ECO:0000313" key="3">
    <source>
        <dbReference type="Proteomes" id="UP000315751"/>
    </source>
</evidence>
<dbReference type="SMART" id="SM00028">
    <property type="entry name" value="TPR"/>
    <property type="match status" value="8"/>
</dbReference>
<name>A0A560GYH1_9PROT</name>
<dbReference type="InterPro" id="IPR011990">
    <property type="entry name" value="TPR-like_helical_dom_sf"/>
</dbReference>
<dbReference type="PANTHER" id="PTHR44809">
    <property type="match status" value="1"/>
</dbReference>
<dbReference type="SUPFAM" id="SSF48452">
    <property type="entry name" value="TPR-like"/>
    <property type="match status" value="1"/>
</dbReference>
<protein>
    <submittedName>
        <fullName evidence="2">Tfp pilus assembly protein PilF</fullName>
    </submittedName>
</protein>
<reference evidence="2 3" key="1">
    <citation type="submission" date="2019-06" db="EMBL/GenBank/DDBJ databases">
        <title>Genomic Encyclopedia of Type Strains, Phase IV (KMG-V): Genome sequencing to study the core and pangenomes of soil and plant-associated prokaryotes.</title>
        <authorList>
            <person name="Whitman W."/>
        </authorList>
    </citation>
    <scope>NUCLEOTIDE SEQUENCE [LARGE SCALE GENOMIC DNA]</scope>
    <source>
        <strain evidence="2 3">BR 11622</strain>
    </source>
</reference>
<dbReference type="RefSeq" id="WP_186455942.1">
    <property type="nucleotide sequence ID" value="NZ_VITR01000012.1"/>
</dbReference>
<feature type="repeat" description="TPR" evidence="1">
    <location>
        <begin position="254"/>
        <end position="287"/>
    </location>
</feature>
<dbReference type="PANTHER" id="PTHR44809:SF1">
    <property type="entry name" value="PROTEIN O-MANNOSYL-TRANSFERASE TMTC1"/>
    <property type="match status" value="1"/>
</dbReference>
<feature type="repeat" description="TPR" evidence="1">
    <location>
        <begin position="220"/>
        <end position="253"/>
    </location>
</feature>
<dbReference type="InterPro" id="IPR052943">
    <property type="entry name" value="TMTC_O-mannosyl-trnsfr"/>
</dbReference>
<dbReference type="PROSITE" id="PS50293">
    <property type="entry name" value="TPR_REGION"/>
    <property type="match status" value="1"/>
</dbReference>
<sequence length="648" mass="70061">MATVEDTLTLALSHHDAGRLAEAEALYGRVVAMAPDHVQALFLWGAAAHLRGDPGAALPRLERARYLAPKATVITALLAAVHRTMGGRATAETLYREVLAAEPRHGEAAAALAEMLEEGAKALRARGDMAAALSHDEQAVAVLRTAGLSPKPTLWNSLGAGLLAAGRREEAISAFESAVAADPRYGEALSNLGGALKAAKRLDEAAARYRQALALFPKVPELHTNLGTVLAELNQPVEALAAYQEAVRLNPAFVGGWLNVGMGRHAVDDLHGAADAYHRALALDPSFHRAWTALGAVLYELGRFEDAAAAAERALAIHPSGVEANWNLALVSLLLGRFAQGWPLYEWRRHSRTNPLRTFDRPAWEGTPFPGRTLLVHVEQGLGDVLMVARYLPAVAAMGGRVLLETPPELVGLMQDLVEPGRLELAPTDQPLPPFDLQCPIMSLPGLFQAGVTPIPSKVPYLHADDSLRVRWRDRLAQATARSSPLRGALKVALVWAGNPNFTGDRWRSPRLPAFAPVLQVPGAHFFSLQMGDGRRDLTTTPLPDAFTDLAPDIQDFADTAAILMEVDLLISSCTAPVHLAGALGRPVWVVLPRSPDWRWGLGRTDSDWYPSARLYRQETRDDWGPVMRQVATDLAIRVNPPSQLDPC</sequence>
<accession>A0A560GYH1</accession>
<dbReference type="PROSITE" id="PS50005">
    <property type="entry name" value="TPR"/>
    <property type="match status" value="5"/>
</dbReference>
<dbReference type="InterPro" id="IPR019734">
    <property type="entry name" value="TPR_rpt"/>
</dbReference>
<feature type="repeat" description="TPR" evidence="1">
    <location>
        <begin position="152"/>
        <end position="185"/>
    </location>
</feature>
<proteinExistence type="predicted"/>
<dbReference type="Proteomes" id="UP000315751">
    <property type="component" value="Unassembled WGS sequence"/>
</dbReference>
<dbReference type="Pfam" id="PF13432">
    <property type="entry name" value="TPR_16"/>
    <property type="match status" value="3"/>
</dbReference>
<dbReference type="SUPFAM" id="SSF53756">
    <property type="entry name" value="UDP-Glycosyltransferase/glycogen phosphorylase"/>
    <property type="match status" value="1"/>
</dbReference>
<dbReference type="Gene3D" id="3.40.50.2000">
    <property type="entry name" value="Glycogen Phosphorylase B"/>
    <property type="match status" value="1"/>
</dbReference>
<gene>
    <name evidence="2" type="ORF">FBZ90_112128</name>
</gene>
<dbReference type="EMBL" id="VITR01000012">
    <property type="protein sequence ID" value="TWB38639.1"/>
    <property type="molecule type" value="Genomic_DNA"/>
</dbReference>
<evidence type="ECO:0000313" key="2">
    <source>
        <dbReference type="EMBL" id="TWB38639.1"/>
    </source>
</evidence>
<organism evidence="2 3">
    <name type="scientific">Nitrospirillum amazonense</name>
    <dbReference type="NCBI Taxonomy" id="28077"/>
    <lineage>
        <taxon>Bacteria</taxon>
        <taxon>Pseudomonadati</taxon>
        <taxon>Pseudomonadota</taxon>
        <taxon>Alphaproteobacteria</taxon>
        <taxon>Rhodospirillales</taxon>
        <taxon>Azospirillaceae</taxon>
        <taxon>Nitrospirillum</taxon>
    </lineage>
</organism>
<feature type="repeat" description="TPR" evidence="1">
    <location>
        <begin position="186"/>
        <end position="219"/>
    </location>
</feature>
<dbReference type="Gene3D" id="1.25.40.10">
    <property type="entry name" value="Tetratricopeptide repeat domain"/>
    <property type="match status" value="3"/>
</dbReference>
<feature type="repeat" description="TPR" evidence="1">
    <location>
        <begin position="288"/>
        <end position="321"/>
    </location>
</feature>
<keyword evidence="3" id="KW-1185">Reference proteome</keyword>
<keyword evidence="1" id="KW-0802">TPR repeat</keyword>
<evidence type="ECO:0000256" key="1">
    <source>
        <dbReference type="PROSITE-ProRule" id="PRU00339"/>
    </source>
</evidence>
<dbReference type="AlphaFoldDB" id="A0A560GYH1"/>
<comment type="caution">
    <text evidence="2">The sequence shown here is derived from an EMBL/GenBank/DDBJ whole genome shotgun (WGS) entry which is preliminary data.</text>
</comment>